<dbReference type="Proteomes" id="UP001634394">
    <property type="component" value="Unassembled WGS sequence"/>
</dbReference>
<accession>A0ABD3V831</accession>
<name>A0ABD3V831_SINWO</name>
<sequence>MFNNPIAGAGAGRHHGPGFVYVVTELQVKIGYSGNPAERLIYIQRDRPATTLVNSVHANEMNRAETAAQHAVEKHLRMHKIARNATDWYHLPRNVTAENVLDRVRLAVYYFNTRY</sequence>
<dbReference type="EMBL" id="JBJQND010000013">
    <property type="protein sequence ID" value="KAL3857191.1"/>
    <property type="molecule type" value="Genomic_DNA"/>
</dbReference>
<gene>
    <name evidence="2" type="ORF">ACJMK2_011883</name>
</gene>
<organism evidence="2 3">
    <name type="scientific">Sinanodonta woodiana</name>
    <name type="common">Chinese pond mussel</name>
    <name type="synonym">Anodonta woodiana</name>
    <dbReference type="NCBI Taxonomy" id="1069815"/>
    <lineage>
        <taxon>Eukaryota</taxon>
        <taxon>Metazoa</taxon>
        <taxon>Spiralia</taxon>
        <taxon>Lophotrochozoa</taxon>
        <taxon>Mollusca</taxon>
        <taxon>Bivalvia</taxon>
        <taxon>Autobranchia</taxon>
        <taxon>Heteroconchia</taxon>
        <taxon>Palaeoheterodonta</taxon>
        <taxon>Unionida</taxon>
        <taxon>Unionoidea</taxon>
        <taxon>Unionidae</taxon>
        <taxon>Unioninae</taxon>
        <taxon>Sinanodonta</taxon>
    </lineage>
</organism>
<evidence type="ECO:0000313" key="2">
    <source>
        <dbReference type="EMBL" id="KAL3857191.1"/>
    </source>
</evidence>
<keyword evidence="3" id="KW-1185">Reference proteome</keyword>
<dbReference type="InterPro" id="IPR018306">
    <property type="entry name" value="Phage_T5_Orf172_DNA-bd"/>
</dbReference>
<proteinExistence type="predicted"/>
<comment type="caution">
    <text evidence="2">The sequence shown here is derived from an EMBL/GenBank/DDBJ whole genome shotgun (WGS) entry which is preliminary data.</text>
</comment>
<feature type="domain" description="Bacteriophage T5 Orf172 DNA-binding" evidence="1">
    <location>
        <begin position="18"/>
        <end position="95"/>
    </location>
</feature>
<evidence type="ECO:0000259" key="1">
    <source>
        <dbReference type="Pfam" id="PF10544"/>
    </source>
</evidence>
<evidence type="ECO:0000313" key="3">
    <source>
        <dbReference type="Proteomes" id="UP001634394"/>
    </source>
</evidence>
<dbReference type="Pfam" id="PF10544">
    <property type="entry name" value="T5orf172"/>
    <property type="match status" value="1"/>
</dbReference>
<reference evidence="2 3" key="1">
    <citation type="submission" date="2024-11" db="EMBL/GenBank/DDBJ databases">
        <title>Chromosome-level genome assembly of the freshwater bivalve Anodonta woodiana.</title>
        <authorList>
            <person name="Chen X."/>
        </authorList>
    </citation>
    <scope>NUCLEOTIDE SEQUENCE [LARGE SCALE GENOMIC DNA]</scope>
    <source>
        <strain evidence="2">MN2024</strain>
        <tissue evidence="2">Gills</tissue>
    </source>
</reference>
<protein>
    <recommendedName>
        <fullName evidence="1">Bacteriophage T5 Orf172 DNA-binding domain-containing protein</fullName>
    </recommendedName>
</protein>
<dbReference type="AlphaFoldDB" id="A0ABD3V831"/>